<feature type="compositionally biased region" description="Basic and acidic residues" evidence="11">
    <location>
        <begin position="365"/>
        <end position="377"/>
    </location>
</feature>
<feature type="region of interest" description="Disordered" evidence="11">
    <location>
        <begin position="613"/>
        <end position="696"/>
    </location>
</feature>
<dbReference type="InterPro" id="IPR001339">
    <property type="entry name" value="mRNA_cap_enzyme_adenylation"/>
</dbReference>
<evidence type="ECO:0000256" key="4">
    <source>
        <dbReference type="ARBA" id="ARBA00022679"/>
    </source>
</evidence>
<evidence type="ECO:0000256" key="5">
    <source>
        <dbReference type="ARBA" id="ARBA00022695"/>
    </source>
</evidence>
<feature type="compositionally biased region" description="Polar residues" evidence="11">
    <location>
        <begin position="968"/>
        <end position="977"/>
    </location>
</feature>
<dbReference type="GO" id="GO:0005524">
    <property type="term" value="F:ATP binding"/>
    <property type="evidence" value="ECO:0007669"/>
    <property type="project" value="InterPro"/>
</dbReference>
<evidence type="ECO:0000313" key="14">
    <source>
        <dbReference type="EMBL" id="KAG2186233.1"/>
    </source>
</evidence>
<evidence type="ECO:0000256" key="2">
    <source>
        <dbReference type="ARBA" id="ARBA00012475"/>
    </source>
</evidence>
<keyword evidence="8" id="KW-0342">GTP-binding</keyword>
<comment type="subcellular location">
    <subcellularLocation>
        <location evidence="1">Nucleus</location>
    </subcellularLocation>
</comment>
<dbReference type="GO" id="GO:0005525">
    <property type="term" value="F:GTP binding"/>
    <property type="evidence" value="ECO:0007669"/>
    <property type="project" value="UniProtKB-KW"/>
</dbReference>
<keyword evidence="15" id="KW-1185">Reference proteome</keyword>
<dbReference type="PANTHER" id="PTHR10367">
    <property type="entry name" value="MRNA-CAPPING ENZYME"/>
    <property type="match status" value="1"/>
</dbReference>
<feature type="region of interest" description="Disordered" evidence="11">
    <location>
        <begin position="916"/>
        <end position="1016"/>
    </location>
</feature>
<feature type="region of interest" description="Disordered" evidence="11">
    <location>
        <begin position="232"/>
        <end position="556"/>
    </location>
</feature>
<feature type="compositionally biased region" description="Basic and acidic residues" evidence="11">
    <location>
        <begin position="451"/>
        <end position="460"/>
    </location>
</feature>
<evidence type="ECO:0000259" key="12">
    <source>
        <dbReference type="Pfam" id="PF01331"/>
    </source>
</evidence>
<keyword evidence="9" id="KW-0539">Nucleus</keyword>
<feature type="compositionally biased region" description="Polar residues" evidence="11">
    <location>
        <begin position="627"/>
        <end position="636"/>
    </location>
</feature>
<evidence type="ECO:0000256" key="7">
    <source>
        <dbReference type="ARBA" id="ARBA00023042"/>
    </source>
</evidence>
<keyword evidence="7" id="KW-0506">mRNA capping</keyword>
<dbReference type="Pfam" id="PF01331">
    <property type="entry name" value="mRNA_cap_enzyme"/>
    <property type="match status" value="1"/>
</dbReference>
<feature type="compositionally biased region" description="Polar residues" evidence="11">
    <location>
        <begin position="835"/>
        <end position="852"/>
    </location>
</feature>
<feature type="compositionally biased region" description="Polar residues" evidence="11">
    <location>
        <begin position="434"/>
        <end position="450"/>
    </location>
</feature>
<feature type="compositionally biased region" description="Polar residues" evidence="11">
    <location>
        <begin position="321"/>
        <end position="331"/>
    </location>
</feature>
<feature type="compositionally biased region" description="Basic and acidic residues" evidence="11">
    <location>
        <begin position="638"/>
        <end position="652"/>
    </location>
</feature>
<dbReference type="SUPFAM" id="SSF50249">
    <property type="entry name" value="Nucleic acid-binding proteins"/>
    <property type="match status" value="1"/>
</dbReference>
<comment type="catalytic activity">
    <reaction evidence="10">
        <text>a 5'-end diphospho-ribonucleoside in mRNA + GTP + H(+) = a 5'-end (5'-triphosphoguanosine)-ribonucleoside in mRNA + diphosphate</text>
        <dbReference type="Rhea" id="RHEA:67012"/>
        <dbReference type="Rhea" id="RHEA-COMP:17165"/>
        <dbReference type="Rhea" id="RHEA-COMP:17166"/>
        <dbReference type="ChEBI" id="CHEBI:15378"/>
        <dbReference type="ChEBI" id="CHEBI:33019"/>
        <dbReference type="ChEBI" id="CHEBI:37565"/>
        <dbReference type="ChEBI" id="CHEBI:167616"/>
        <dbReference type="ChEBI" id="CHEBI:167617"/>
        <dbReference type="EC" id="2.7.7.50"/>
    </reaction>
    <physiologicalReaction direction="left-to-right" evidence="10">
        <dbReference type="Rhea" id="RHEA:67013"/>
    </physiologicalReaction>
</comment>
<dbReference type="InterPro" id="IPR012340">
    <property type="entry name" value="NA-bd_OB-fold"/>
</dbReference>
<gene>
    <name evidence="14" type="ORF">INT43_002671</name>
</gene>
<dbReference type="Proteomes" id="UP000654370">
    <property type="component" value="Unassembled WGS sequence"/>
</dbReference>
<dbReference type="InterPro" id="IPR051029">
    <property type="entry name" value="mRNA_Capping_Enz/RNA_Phosphat"/>
</dbReference>
<protein>
    <recommendedName>
        <fullName evidence="2">mRNA guanylyltransferase</fullName>
        <ecNumber evidence="2">2.7.7.50</ecNumber>
    </recommendedName>
</protein>
<feature type="compositionally biased region" description="Polar residues" evidence="11">
    <location>
        <begin position="709"/>
        <end position="720"/>
    </location>
</feature>
<feature type="compositionally biased region" description="Basic and acidic residues" evidence="11">
    <location>
        <begin position="249"/>
        <end position="261"/>
    </location>
</feature>
<feature type="compositionally biased region" description="Basic and acidic residues" evidence="11">
    <location>
        <begin position="332"/>
        <end position="356"/>
    </location>
</feature>
<evidence type="ECO:0000256" key="10">
    <source>
        <dbReference type="ARBA" id="ARBA00044624"/>
    </source>
</evidence>
<dbReference type="Gene3D" id="2.40.50.140">
    <property type="entry name" value="Nucleic acid-binding proteins"/>
    <property type="match status" value="1"/>
</dbReference>
<evidence type="ECO:0000256" key="8">
    <source>
        <dbReference type="ARBA" id="ARBA00023134"/>
    </source>
</evidence>
<dbReference type="GO" id="GO:0005634">
    <property type="term" value="C:nucleus"/>
    <property type="evidence" value="ECO:0007669"/>
    <property type="project" value="UniProtKB-SubCell"/>
</dbReference>
<feature type="compositionally biased region" description="Basic and acidic residues" evidence="11">
    <location>
        <begin position="269"/>
        <end position="319"/>
    </location>
</feature>
<feature type="compositionally biased region" description="Low complexity" evidence="11">
    <location>
        <begin position="236"/>
        <end position="245"/>
    </location>
</feature>
<keyword evidence="4" id="KW-0808">Transferase</keyword>
<dbReference type="Pfam" id="PF03919">
    <property type="entry name" value="mRNA_cap_C"/>
    <property type="match status" value="1"/>
</dbReference>
<dbReference type="GO" id="GO:0004484">
    <property type="term" value="F:mRNA guanylyltransferase activity"/>
    <property type="evidence" value="ECO:0007669"/>
    <property type="project" value="UniProtKB-EC"/>
</dbReference>
<keyword evidence="6" id="KW-0547">Nucleotide-binding</keyword>
<feature type="compositionally biased region" description="Low complexity" evidence="11">
    <location>
        <begin position="864"/>
        <end position="882"/>
    </location>
</feature>
<feature type="domain" description="mRNA capping enzyme adenylation" evidence="12">
    <location>
        <begin position="9"/>
        <end position="59"/>
    </location>
</feature>
<feature type="region of interest" description="Disordered" evidence="11">
    <location>
        <begin position="709"/>
        <end position="788"/>
    </location>
</feature>
<dbReference type="InterPro" id="IPR013846">
    <property type="entry name" value="mRNA_cap_enzyme_C"/>
</dbReference>
<organism evidence="14 15">
    <name type="scientific">Mortierella isabellina</name>
    <name type="common">Filamentous fungus</name>
    <name type="synonym">Umbelopsis isabellina</name>
    <dbReference type="NCBI Taxonomy" id="91625"/>
    <lineage>
        <taxon>Eukaryota</taxon>
        <taxon>Fungi</taxon>
        <taxon>Fungi incertae sedis</taxon>
        <taxon>Mucoromycota</taxon>
        <taxon>Mucoromycotina</taxon>
        <taxon>Umbelopsidomycetes</taxon>
        <taxon>Umbelopsidales</taxon>
        <taxon>Umbelopsidaceae</taxon>
        <taxon>Umbelopsis</taxon>
    </lineage>
</organism>
<sequence>MYLIIINYRVELKKMERSYGLGVVFDQMTRLKHASDGVIFTPVKLPYTPGTCEKLLKWKPAELNTVDFRIAVKWSKEHKPIYSLEVVMQGKNFKFYDHLQLEQETALDYLTRWKKNVPDGLIGEFRYDPQWNVTIVEPGYAPTVRKGGWRFVKFRDDKELANDEQVVKKILKSIQDGITKEQLLAHMENIRAAWKAREKGIPMPNPVSKIGHSIKINTEDISKSITANPFTATPAIISPSSNSNPFDSYGEKRQSHGHRDSMSSAEYMPDSRKNSLVDNSKEQKSDNDDTMDRKRSMEEPIPDSDHSNMSDEKSQEPKNVESPQWKGQSVFDTRRKFSEEKLEKLNTVRKQSDDSSIKSATVETPKLESPVKSEASNKSEAATANVDTPMEIDQPVIAEKPPDMTLRQMIESKMPPKFRGGQGKKRSESIKSAIETSPSMGAASQPSPTAESRDVKRSKSDSPSGAIFPVQHSRKLSLSSQPTEGNVAAQQSAPPQQNSISAQPTFDGRHRPAGDNEFGEYRRRKVSSPHNPVAVQVDRTSSPPLHETSKAPKNRKIQELVDHKYTYTTYPPNDTSSAPRYDTMNEAAPMQMSSATIRHQQLLEQRASPYTMASSKSAFATPVSPYQHPTTRNIYSPSEHHSNQRRHSDDRSFASYEQRVPASHWHSSPSAPPSRRPSHDEPNHSAPSHSSRAQPSSIADLLTTTVEVTPPSSRQATESPVHSHRDRPSSGSSDRANPFDFAKILHSPSQRQSDEEISNRSPNGRRPPPGEMSERSSDEGAYHQYSSSPRNAVHFINYRTDINQVRPQPMAMEAQARQESISSGSKPYAAHSHMQGRSNSTHASPRSATSSPDFRGYQPTHIVSHSPTYSSSSFSPTATYQSPQMANVNRGPPENMGGVRYNNGRQAVPREHPMAAPYRQSSYPQPYGYHSPVMQQHSASIPPNDDANSQYRRQPYQEPVQKPMVNAYQDSQYSLAQRSPRGGVMENHPPPEDGEGKNHSGNNRTKSKLDFILNYD</sequence>
<evidence type="ECO:0000259" key="13">
    <source>
        <dbReference type="Pfam" id="PF03919"/>
    </source>
</evidence>
<feature type="compositionally biased region" description="Low complexity" evidence="11">
    <location>
        <begin position="488"/>
        <end position="504"/>
    </location>
</feature>
<dbReference type="SUPFAM" id="SSF56091">
    <property type="entry name" value="DNA ligase/mRNA capping enzyme, catalytic domain"/>
    <property type="match status" value="1"/>
</dbReference>
<proteinExistence type="predicted"/>
<feature type="domain" description="mRNA capping enzyme C-terminal" evidence="13">
    <location>
        <begin position="63"/>
        <end position="184"/>
    </location>
</feature>
<comment type="caution">
    <text evidence="14">The sequence shown here is derived from an EMBL/GenBank/DDBJ whole genome shotgun (WGS) entry which is preliminary data.</text>
</comment>
<evidence type="ECO:0000256" key="1">
    <source>
        <dbReference type="ARBA" id="ARBA00004123"/>
    </source>
</evidence>
<keyword evidence="5" id="KW-0548">Nucleotidyltransferase</keyword>
<feature type="compositionally biased region" description="Basic and acidic residues" evidence="11">
    <location>
        <begin position="772"/>
        <end position="781"/>
    </location>
</feature>
<dbReference type="EMBL" id="JAEPQZ010000001">
    <property type="protein sequence ID" value="KAG2186233.1"/>
    <property type="molecule type" value="Genomic_DNA"/>
</dbReference>
<reference evidence="14" key="1">
    <citation type="submission" date="2020-12" db="EMBL/GenBank/DDBJ databases">
        <title>Metabolic potential, ecology and presence of endohyphal bacteria is reflected in genomic diversity of Mucoromycotina.</title>
        <authorList>
            <person name="Muszewska A."/>
            <person name="Okrasinska A."/>
            <person name="Steczkiewicz K."/>
            <person name="Drgas O."/>
            <person name="Orlowska M."/>
            <person name="Perlinska-Lenart U."/>
            <person name="Aleksandrzak-Piekarczyk T."/>
            <person name="Szatraj K."/>
            <person name="Zielenkiewicz U."/>
            <person name="Pilsyk S."/>
            <person name="Malc E."/>
            <person name="Mieczkowski P."/>
            <person name="Kruszewska J.S."/>
            <person name="Biernat P."/>
            <person name="Pawlowska J."/>
        </authorList>
    </citation>
    <scope>NUCLEOTIDE SEQUENCE</scope>
    <source>
        <strain evidence="14">WA0000067209</strain>
    </source>
</reference>
<evidence type="ECO:0000256" key="11">
    <source>
        <dbReference type="SAM" id="MobiDB-lite"/>
    </source>
</evidence>
<evidence type="ECO:0000256" key="6">
    <source>
        <dbReference type="ARBA" id="ARBA00022741"/>
    </source>
</evidence>
<dbReference type="PANTHER" id="PTHR10367:SF17">
    <property type="entry name" value="MRNA-CAPPING ENZYME"/>
    <property type="match status" value="1"/>
</dbReference>
<name>A0A8H7UNH0_MORIS</name>
<dbReference type="OrthoDB" id="200924at2759"/>
<dbReference type="EC" id="2.7.7.50" evidence="2"/>
<feature type="compositionally biased region" description="Basic and acidic residues" evidence="11">
    <location>
        <begin position="989"/>
        <end position="998"/>
    </location>
</feature>
<evidence type="ECO:0000313" key="15">
    <source>
        <dbReference type="Proteomes" id="UP000654370"/>
    </source>
</evidence>
<accession>A0A8H7UNH0</accession>
<feature type="compositionally biased region" description="Polar residues" evidence="11">
    <location>
        <begin position="685"/>
        <end position="696"/>
    </location>
</feature>
<dbReference type="Gene3D" id="3.30.470.30">
    <property type="entry name" value="DNA ligase/mRNA capping enzyme"/>
    <property type="match status" value="1"/>
</dbReference>
<dbReference type="AlphaFoldDB" id="A0A8H7UNH0"/>
<evidence type="ECO:0000256" key="9">
    <source>
        <dbReference type="ARBA" id="ARBA00023242"/>
    </source>
</evidence>
<dbReference type="GO" id="GO:0006370">
    <property type="term" value="P:7-methylguanosine mRNA capping"/>
    <property type="evidence" value="ECO:0007669"/>
    <property type="project" value="UniProtKB-KW"/>
</dbReference>
<evidence type="ECO:0000256" key="3">
    <source>
        <dbReference type="ARBA" id="ARBA00022664"/>
    </source>
</evidence>
<feature type="compositionally biased region" description="Polar residues" evidence="11">
    <location>
        <begin position="933"/>
        <end position="952"/>
    </location>
</feature>
<feature type="region of interest" description="Disordered" evidence="11">
    <location>
        <begin position="810"/>
        <end position="904"/>
    </location>
</feature>
<keyword evidence="3" id="KW-0507">mRNA processing</keyword>